<feature type="transmembrane region" description="Helical" evidence="2">
    <location>
        <begin position="176"/>
        <end position="197"/>
    </location>
</feature>
<feature type="compositionally biased region" description="Basic and acidic residues" evidence="1">
    <location>
        <begin position="132"/>
        <end position="146"/>
    </location>
</feature>
<protein>
    <submittedName>
        <fullName evidence="3">Expressed protein</fullName>
    </submittedName>
</protein>
<keyword evidence="2" id="KW-0472">Membrane</keyword>
<gene>
    <name evidence="3" type="ORF">SCHCODRAFT_80382</name>
</gene>
<feature type="region of interest" description="Disordered" evidence="1">
    <location>
        <begin position="132"/>
        <end position="153"/>
    </location>
</feature>
<evidence type="ECO:0000256" key="1">
    <source>
        <dbReference type="SAM" id="MobiDB-lite"/>
    </source>
</evidence>
<feature type="transmembrane region" description="Helical" evidence="2">
    <location>
        <begin position="92"/>
        <end position="113"/>
    </location>
</feature>
<reference evidence="3 4" key="1">
    <citation type="journal article" date="2010" name="Nat. Biotechnol.">
        <title>Genome sequence of the model mushroom Schizophyllum commune.</title>
        <authorList>
            <person name="Ohm R.A."/>
            <person name="de Jong J.F."/>
            <person name="Lugones L.G."/>
            <person name="Aerts A."/>
            <person name="Kothe E."/>
            <person name="Stajich J.E."/>
            <person name="de Vries R.P."/>
            <person name="Record E."/>
            <person name="Levasseur A."/>
            <person name="Baker S.E."/>
            <person name="Bartholomew K.A."/>
            <person name="Coutinho P.M."/>
            <person name="Erdmann S."/>
            <person name="Fowler T.J."/>
            <person name="Gathman A.C."/>
            <person name="Lombard V."/>
            <person name="Henrissat B."/>
            <person name="Knabe N."/>
            <person name="Kuees U."/>
            <person name="Lilly W.W."/>
            <person name="Lindquist E."/>
            <person name="Lucas S."/>
            <person name="Magnuson J.K."/>
            <person name="Piumi F."/>
            <person name="Raudaskoski M."/>
            <person name="Salamov A."/>
            <person name="Schmutz J."/>
            <person name="Schwarze F.W.M.R."/>
            <person name="vanKuyk P.A."/>
            <person name="Horton J.S."/>
            <person name="Grigoriev I.V."/>
            <person name="Woesten H.A.B."/>
        </authorList>
    </citation>
    <scope>NUCLEOTIDE SEQUENCE [LARGE SCALE GENOMIC DNA]</scope>
    <source>
        <strain evidence="4">H4-8 / FGSC 9210</strain>
    </source>
</reference>
<accession>D8PRJ7</accession>
<dbReference type="InParanoid" id="D8PRJ7"/>
<sequence length="300" mass="31654">MRMPTLAYFFAGYDLELSRDNRSTLLFALAAYAAYDFYGATVAPVSAQLRAAFRLKGTLARAGQMHKAPLVPGVSISSELFQRTLQYIITRACYLVVVAFATRTVILVAMVALRALQLTSAKADRAINDALKDSRNAGPSSDHRVSPLDADDGFPQSPAGGGRGWDLPPSVSLQSFVDLAAISMVVTCVSVLCAAFLRADGTPLIPGTLATLRAVIPWHAGALVVLVASAACTLAVTPFAVLSVFNLWQAWRAGLPTPQIFSWARGRGSSDGQAITATGSKAAEHVGGGTRMRAVNGRAD</sequence>
<proteinExistence type="predicted"/>
<dbReference type="HOGENOM" id="CLU_927986_0_0_1"/>
<dbReference type="EMBL" id="GL377302">
    <property type="protein sequence ID" value="EFJ03159.1"/>
    <property type="molecule type" value="Genomic_DNA"/>
</dbReference>
<evidence type="ECO:0000313" key="4">
    <source>
        <dbReference type="Proteomes" id="UP000007431"/>
    </source>
</evidence>
<dbReference type="Proteomes" id="UP000007431">
    <property type="component" value="Unassembled WGS sequence"/>
</dbReference>
<evidence type="ECO:0000313" key="3">
    <source>
        <dbReference type="EMBL" id="EFJ03159.1"/>
    </source>
</evidence>
<dbReference type="VEuPathDB" id="FungiDB:SCHCODRAFT_02730597"/>
<dbReference type="AlphaFoldDB" id="D8PRJ7"/>
<feature type="transmembrane region" description="Helical" evidence="2">
    <location>
        <begin position="218"/>
        <end position="248"/>
    </location>
</feature>
<name>D8PRJ7_SCHCM</name>
<keyword evidence="2" id="KW-0812">Transmembrane</keyword>
<feature type="transmembrane region" description="Helical" evidence="2">
    <location>
        <begin position="25"/>
        <end position="47"/>
    </location>
</feature>
<organism evidence="4">
    <name type="scientific">Schizophyllum commune (strain H4-8 / FGSC 9210)</name>
    <name type="common">Split gill fungus</name>
    <dbReference type="NCBI Taxonomy" id="578458"/>
    <lineage>
        <taxon>Eukaryota</taxon>
        <taxon>Fungi</taxon>
        <taxon>Dikarya</taxon>
        <taxon>Basidiomycota</taxon>
        <taxon>Agaricomycotina</taxon>
        <taxon>Agaricomycetes</taxon>
        <taxon>Agaricomycetidae</taxon>
        <taxon>Agaricales</taxon>
        <taxon>Schizophyllaceae</taxon>
        <taxon>Schizophyllum</taxon>
    </lineage>
</organism>
<keyword evidence="2" id="KW-1133">Transmembrane helix</keyword>
<keyword evidence="4" id="KW-1185">Reference proteome</keyword>
<evidence type="ECO:0000256" key="2">
    <source>
        <dbReference type="SAM" id="Phobius"/>
    </source>
</evidence>